<name>A0A316DD60_9BACL</name>
<dbReference type="SUPFAM" id="SSF48613">
    <property type="entry name" value="Heme oxygenase-like"/>
    <property type="match status" value="1"/>
</dbReference>
<dbReference type="InterPro" id="IPR048474">
    <property type="entry name" value="M1E1E6-like_sf"/>
</dbReference>
<evidence type="ECO:0000313" key="3">
    <source>
        <dbReference type="Proteomes" id="UP000245634"/>
    </source>
</evidence>
<dbReference type="OrthoDB" id="9156079at2"/>
<feature type="domain" description="Integron cassette protein" evidence="1">
    <location>
        <begin position="110"/>
        <end position="202"/>
    </location>
</feature>
<reference evidence="2 3" key="1">
    <citation type="submission" date="2018-05" db="EMBL/GenBank/DDBJ databases">
        <title>Genomic Encyclopedia of Type Strains, Phase IV (KMG-IV): sequencing the most valuable type-strain genomes for metagenomic binning, comparative biology and taxonomic classification.</title>
        <authorList>
            <person name="Goeker M."/>
        </authorList>
    </citation>
    <scope>NUCLEOTIDE SEQUENCE [LARGE SCALE GENOMIC DNA]</scope>
    <source>
        <strain evidence="2 3">DSM 18773</strain>
    </source>
</reference>
<dbReference type="Pfam" id="PF21648">
    <property type="entry name" value="M1E1E6-like"/>
    <property type="match status" value="1"/>
</dbReference>
<dbReference type="Proteomes" id="UP000245634">
    <property type="component" value="Unassembled WGS sequence"/>
</dbReference>
<dbReference type="EMBL" id="QGGL01000001">
    <property type="protein sequence ID" value="PWK16151.1"/>
    <property type="molecule type" value="Genomic_DNA"/>
</dbReference>
<sequence>MPVELNAHQEELRQQLQTDVDELREHFRNETLSREQVQKYLARMGRIAHELHMSLNPHPTHHRHMIENRGMSATDPRFYEHFHPCEDLLDYLQDPTANDDPIDHTIGDIFNFRVWTNRWGHYDTYRLTRTQDGWNVQTMSLSEQGDKGGEPILQHALTNDSVSYPRTLDSKMYTIWEQAKNLGLTHDQVQAALDEVAEWVSTTERNTPNRGIFNY</sequence>
<comment type="caution">
    <text evidence="2">The sequence shown here is derived from an EMBL/GenBank/DDBJ whole genome shotgun (WGS) entry which is preliminary data.</text>
</comment>
<protein>
    <recommendedName>
        <fullName evidence="1">Integron cassette protein domain-containing protein</fullName>
    </recommendedName>
</protein>
<dbReference type="AlphaFoldDB" id="A0A316DD60"/>
<evidence type="ECO:0000259" key="1">
    <source>
        <dbReference type="Pfam" id="PF21648"/>
    </source>
</evidence>
<accession>A0A316DD60</accession>
<evidence type="ECO:0000313" key="2">
    <source>
        <dbReference type="EMBL" id="PWK16151.1"/>
    </source>
</evidence>
<proteinExistence type="predicted"/>
<organism evidence="2 3">
    <name type="scientific">Tumebacillus permanentifrigoris</name>
    <dbReference type="NCBI Taxonomy" id="378543"/>
    <lineage>
        <taxon>Bacteria</taxon>
        <taxon>Bacillati</taxon>
        <taxon>Bacillota</taxon>
        <taxon>Bacilli</taxon>
        <taxon>Bacillales</taxon>
        <taxon>Alicyclobacillaceae</taxon>
        <taxon>Tumebacillus</taxon>
    </lineage>
</organism>
<gene>
    <name evidence="2" type="ORF">C7459_10111</name>
</gene>
<dbReference type="InterPro" id="IPR016084">
    <property type="entry name" value="Haem_Oase-like_multi-hlx"/>
</dbReference>
<dbReference type="RefSeq" id="WP_109685000.1">
    <property type="nucleotide sequence ID" value="NZ_QGGL01000001.1"/>
</dbReference>
<dbReference type="InterPro" id="IPR048473">
    <property type="entry name" value="M1E1E6-like"/>
</dbReference>
<keyword evidence="3" id="KW-1185">Reference proteome</keyword>
<dbReference type="Gene3D" id="3.30.2210.10">
    <property type="entry name" value="Integron cassette protein superfamily"/>
    <property type="match status" value="1"/>
</dbReference>